<gene>
    <name evidence="4" type="ORF">AK829_03700</name>
</gene>
<dbReference type="AlphaFoldDB" id="A0A0K1RAI5"/>
<dbReference type="STRING" id="156976.AK829_03700"/>
<dbReference type="PANTHER" id="PTHR30204:SF89">
    <property type="entry name" value="HTH MERR-TYPE DOMAIN-CONTAINING PROTEIN"/>
    <property type="match status" value="1"/>
</dbReference>
<dbReference type="SUPFAM" id="SSF46955">
    <property type="entry name" value="Putative DNA-binding domain"/>
    <property type="match status" value="1"/>
</dbReference>
<evidence type="ECO:0000313" key="5">
    <source>
        <dbReference type="Proteomes" id="UP000060016"/>
    </source>
</evidence>
<keyword evidence="1" id="KW-0238">DNA-binding</keyword>
<dbReference type="PROSITE" id="PS50937">
    <property type="entry name" value="HTH_MERR_2"/>
    <property type="match status" value="1"/>
</dbReference>
<reference evidence="4 5" key="1">
    <citation type="submission" date="2015-08" db="EMBL/GenBank/DDBJ databases">
        <authorList>
            <person name="Babu N.S."/>
            <person name="Beckwith C.J."/>
            <person name="Beseler K.G."/>
            <person name="Brison A."/>
            <person name="Carone J.V."/>
            <person name="Caskin T.P."/>
            <person name="Diamond M."/>
            <person name="Durham M.E."/>
            <person name="Foxe J.M."/>
            <person name="Go M."/>
            <person name="Henderson B.A."/>
            <person name="Jones I.B."/>
            <person name="McGettigan J.A."/>
            <person name="Micheletti S.J."/>
            <person name="Nasrallah M.E."/>
            <person name="Ortiz D."/>
            <person name="Piller C.R."/>
            <person name="Privatt S.R."/>
            <person name="Schneider S.L."/>
            <person name="Sharp S."/>
            <person name="Smith T.C."/>
            <person name="Stanton J.D."/>
            <person name="Ullery H.E."/>
            <person name="Wilson R.J."/>
            <person name="Serrano M.G."/>
            <person name="Buck G."/>
            <person name="Lee V."/>
            <person name="Wang Y."/>
            <person name="Carvalho R."/>
            <person name="Voegtly L."/>
            <person name="Shi R."/>
            <person name="Duckworth R."/>
            <person name="Johnson A."/>
            <person name="Loviza R."/>
            <person name="Walstead R."/>
            <person name="Shah Z."/>
            <person name="Kiflezghi M."/>
            <person name="Wade K."/>
            <person name="Ball S.L."/>
            <person name="Bradley K.W."/>
            <person name="Asai D.J."/>
            <person name="Bowman C.A."/>
            <person name="Russell D.A."/>
            <person name="Pope W.H."/>
            <person name="Jacobs-Sera D."/>
            <person name="Hendrix R.W."/>
            <person name="Hatfull G.F."/>
        </authorList>
    </citation>
    <scope>NUCLEOTIDE SEQUENCE [LARGE SCALE GENOMIC DNA]</scope>
    <source>
        <strain evidence="4 5">PUDD_83A45</strain>
    </source>
</reference>
<name>A0A0K1RAI5_9CORY</name>
<dbReference type="SMART" id="SM00422">
    <property type="entry name" value="HTH_MERR"/>
    <property type="match status" value="1"/>
</dbReference>
<dbReference type="GO" id="GO:0003700">
    <property type="term" value="F:DNA-binding transcription factor activity"/>
    <property type="evidence" value="ECO:0007669"/>
    <property type="project" value="InterPro"/>
</dbReference>
<dbReference type="InterPro" id="IPR009061">
    <property type="entry name" value="DNA-bd_dom_put_sf"/>
</dbReference>
<proteinExistence type="predicted"/>
<dbReference type="InterPro" id="IPR000551">
    <property type="entry name" value="MerR-type_HTH_dom"/>
</dbReference>
<organism evidence="4 5">
    <name type="scientific">Corynebacterium riegelii</name>
    <dbReference type="NCBI Taxonomy" id="156976"/>
    <lineage>
        <taxon>Bacteria</taxon>
        <taxon>Bacillati</taxon>
        <taxon>Actinomycetota</taxon>
        <taxon>Actinomycetes</taxon>
        <taxon>Mycobacteriales</taxon>
        <taxon>Corynebacteriaceae</taxon>
        <taxon>Corynebacterium</taxon>
    </lineage>
</organism>
<dbReference type="PANTHER" id="PTHR30204">
    <property type="entry name" value="REDOX-CYCLING DRUG-SENSING TRANSCRIPTIONAL ACTIVATOR SOXR"/>
    <property type="match status" value="1"/>
</dbReference>
<accession>A0A0K1RAI5</accession>
<feature type="compositionally biased region" description="Polar residues" evidence="2">
    <location>
        <begin position="1"/>
        <end position="13"/>
    </location>
</feature>
<feature type="domain" description="HTH merR-type" evidence="3">
    <location>
        <begin position="43"/>
        <end position="101"/>
    </location>
</feature>
<dbReference type="KEGG" id="crie:AK829_03700"/>
<dbReference type="CDD" id="cd00592">
    <property type="entry name" value="HTH_MerR-like"/>
    <property type="match status" value="1"/>
</dbReference>
<dbReference type="Proteomes" id="UP000060016">
    <property type="component" value="Chromosome"/>
</dbReference>
<feature type="region of interest" description="Disordered" evidence="2">
    <location>
        <begin position="1"/>
        <end position="20"/>
    </location>
</feature>
<keyword evidence="5" id="KW-1185">Reference proteome</keyword>
<evidence type="ECO:0000259" key="3">
    <source>
        <dbReference type="PROSITE" id="PS50937"/>
    </source>
</evidence>
<dbReference type="PATRIC" id="fig|156976.3.peg.730"/>
<dbReference type="GO" id="GO:0003677">
    <property type="term" value="F:DNA binding"/>
    <property type="evidence" value="ECO:0007669"/>
    <property type="project" value="UniProtKB-KW"/>
</dbReference>
<evidence type="ECO:0000256" key="1">
    <source>
        <dbReference type="ARBA" id="ARBA00023125"/>
    </source>
</evidence>
<evidence type="ECO:0000313" key="4">
    <source>
        <dbReference type="EMBL" id="AKV58424.1"/>
    </source>
</evidence>
<sequence length="249" mass="26815">MSAIPKTSPQTRAGTAKAAKTAKTAKTMSIGVVLERLRTEFPDVTVSKIRFLESEGLITPQRTASGYRRFTDEDVERLRFILITQRDNYLPLKVIREQLEAMDAGSVAPVAAVAEAEPAPTLRSSGPNLFSDVDVATKASAPQEFVDELIRAGLIAPSAAGLFGEDDVRIVTAALTLDGYGLDVRHLKTLRTAASRQADLIHQVTEPLAKSGKASGSQEAEEMAHQMAAVMATLSSSLVQAELRQQRAR</sequence>
<dbReference type="InterPro" id="IPR047057">
    <property type="entry name" value="MerR_fam"/>
</dbReference>
<protein>
    <submittedName>
        <fullName evidence="4">MerR family transcriptional regulator</fullName>
    </submittedName>
</protein>
<dbReference type="Pfam" id="PF13411">
    <property type="entry name" value="MerR_1"/>
    <property type="match status" value="1"/>
</dbReference>
<evidence type="ECO:0000256" key="2">
    <source>
        <dbReference type="SAM" id="MobiDB-lite"/>
    </source>
</evidence>
<dbReference type="EMBL" id="CP012342">
    <property type="protein sequence ID" value="AKV58424.1"/>
    <property type="molecule type" value="Genomic_DNA"/>
</dbReference>
<dbReference type="Gene3D" id="1.10.1660.10">
    <property type="match status" value="1"/>
</dbReference>
<dbReference type="RefSeq" id="WP_052204377.1">
    <property type="nucleotide sequence ID" value="NZ_CALUAC010000072.1"/>
</dbReference>